<dbReference type="Gene3D" id="3.40.50.12780">
    <property type="entry name" value="N-terminal domain of ligase-like"/>
    <property type="match status" value="1"/>
</dbReference>
<accession>A0A554X3Z0</accession>
<protein>
    <submittedName>
        <fullName evidence="3">Phenylacetate-coenzyme A ligase</fullName>
        <ecNumber evidence="3">6.2.1.30</ecNumber>
    </submittedName>
</protein>
<dbReference type="EC" id="6.2.1.30" evidence="3"/>
<dbReference type="InterPro" id="IPR042099">
    <property type="entry name" value="ANL_N_sf"/>
</dbReference>
<dbReference type="GO" id="GO:0047475">
    <property type="term" value="F:phenylacetate-CoA ligase activity"/>
    <property type="evidence" value="ECO:0007669"/>
    <property type="project" value="UniProtKB-EC"/>
</dbReference>
<dbReference type="InterPro" id="IPR000873">
    <property type="entry name" value="AMP-dep_synth/lig_dom"/>
</dbReference>
<dbReference type="PANTHER" id="PTHR43845">
    <property type="entry name" value="BLR5969 PROTEIN"/>
    <property type="match status" value="1"/>
</dbReference>
<dbReference type="EMBL" id="VJOL01000012">
    <property type="protein sequence ID" value="TSE30525.1"/>
    <property type="molecule type" value="Genomic_DNA"/>
</dbReference>
<dbReference type="RefSeq" id="WP_143901391.1">
    <property type="nucleotide sequence ID" value="NZ_VJOL01000012.1"/>
</dbReference>
<comment type="caution">
    <text evidence="3">The sequence shown here is derived from an EMBL/GenBank/DDBJ whole genome shotgun (WGS) entry which is preliminary data.</text>
</comment>
<dbReference type="Gene3D" id="3.30.300.30">
    <property type="match status" value="1"/>
</dbReference>
<dbReference type="InterPro" id="IPR028154">
    <property type="entry name" value="AMP-dep_Lig_C"/>
</dbReference>
<dbReference type="OrthoDB" id="56632at2"/>
<gene>
    <name evidence="3" type="ORF">Tther_00912</name>
</gene>
<organism evidence="3 4">
    <name type="scientific">Tepidimonas thermarum</name>
    <dbReference type="NCBI Taxonomy" id="335431"/>
    <lineage>
        <taxon>Bacteria</taxon>
        <taxon>Pseudomonadati</taxon>
        <taxon>Pseudomonadota</taxon>
        <taxon>Betaproteobacteria</taxon>
        <taxon>Burkholderiales</taxon>
        <taxon>Tepidimonas</taxon>
    </lineage>
</organism>
<dbReference type="Proteomes" id="UP000318542">
    <property type="component" value="Unassembled WGS sequence"/>
</dbReference>
<feature type="domain" description="AMP-dependent ligase C-terminal" evidence="2">
    <location>
        <begin position="334"/>
        <end position="410"/>
    </location>
</feature>
<keyword evidence="3" id="KW-0436">Ligase</keyword>
<name>A0A554X3Z0_9BURK</name>
<keyword evidence="4" id="KW-1185">Reference proteome</keyword>
<proteinExistence type="predicted"/>
<dbReference type="AlphaFoldDB" id="A0A554X3Z0"/>
<dbReference type="PANTHER" id="PTHR43845:SF1">
    <property type="entry name" value="BLR5969 PROTEIN"/>
    <property type="match status" value="1"/>
</dbReference>
<reference evidence="3 4" key="1">
    <citation type="submission" date="2019-07" db="EMBL/GenBank/DDBJ databases">
        <title>Tepidimonas thermarum AA-1 draft genome.</title>
        <authorList>
            <person name="Da Costa M.S."/>
            <person name="Froufe H.J.C."/>
            <person name="Egas C."/>
            <person name="Albuquerque L."/>
        </authorList>
    </citation>
    <scope>NUCLEOTIDE SEQUENCE [LARGE SCALE GENOMIC DNA]</scope>
    <source>
        <strain evidence="3 4">AA-1</strain>
    </source>
</reference>
<sequence>MPAHHDSLETRTPAEREAALLAALPGLIAHARAHSSAWAERLADVDPASVTSRAALARLPVLRKHDLMQRQLAARQAGGDPFGGLATIGWRGLVHARGARRVFQSPGPIYEPEGQGNDYWRSARALTAAGFEPGDLIHNAFSYHLTPGAWIMEAGAQAIGCTVFPGGVGNTEQQLAAILDLQPVGYTGTPSFLRILVEKAEAAGVALPIRKALVSGEAFPPSLRDWLAERGIAAYQAYATADVGLIAYETPAREGLVVDEGVIVEIVRPGTDDPVPDGEVGEVVVTVLNPDYPLIRFGTGDLSAVLPGPCPTGRTNTRIRGWLGRADQTTKIKGMFVHPSQVAEVLRRHPEARRARLVVTGRMADDRMALRVETDTPSEHLQQALQASLREVTKLGGQVELLAPGSLPNDGKVIEDARTYD</sequence>
<dbReference type="Pfam" id="PF00501">
    <property type="entry name" value="AMP-binding"/>
    <property type="match status" value="1"/>
</dbReference>
<dbReference type="InterPro" id="IPR045851">
    <property type="entry name" value="AMP-bd_C_sf"/>
</dbReference>
<evidence type="ECO:0000313" key="4">
    <source>
        <dbReference type="Proteomes" id="UP000318542"/>
    </source>
</evidence>
<dbReference type="Pfam" id="PF14535">
    <property type="entry name" value="AMP-binding_C_2"/>
    <property type="match status" value="1"/>
</dbReference>
<evidence type="ECO:0000259" key="1">
    <source>
        <dbReference type="Pfam" id="PF00501"/>
    </source>
</evidence>
<evidence type="ECO:0000259" key="2">
    <source>
        <dbReference type="Pfam" id="PF14535"/>
    </source>
</evidence>
<evidence type="ECO:0000313" key="3">
    <source>
        <dbReference type="EMBL" id="TSE30525.1"/>
    </source>
</evidence>
<feature type="domain" description="AMP-dependent synthetase/ligase" evidence="1">
    <location>
        <begin position="152"/>
        <end position="285"/>
    </location>
</feature>
<dbReference type="SUPFAM" id="SSF56801">
    <property type="entry name" value="Acetyl-CoA synthetase-like"/>
    <property type="match status" value="1"/>
</dbReference>